<gene>
    <name evidence="2" type="ORF">ES332_A09G070500v1</name>
</gene>
<evidence type="ECO:0000313" key="3">
    <source>
        <dbReference type="Proteomes" id="UP000322667"/>
    </source>
</evidence>
<evidence type="ECO:0000256" key="1">
    <source>
        <dbReference type="SAM" id="SignalP"/>
    </source>
</evidence>
<dbReference type="Proteomes" id="UP000322667">
    <property type="component" value="Chromosome A09"/>
</dbReference>
<keyword evidence="1" id="KW-0732">Signal</keyword>
<proteinExistence type="predicted"/>
<reference evidence="2 3" key="1">
    <citation type="submission" date="2019-07" db="EMBL/GenBank/DDBJ databases">
        <title>WGS assembly of Gossypium tomentosum.</title>
        <authorList>
            <person name="Chen Z.J."/>
            <person name="Sreedasyam A."/>
            <person name="Ando A."/>
            <person name="Song Q."/>
            <person name="De L."/>
            <person name="Hulse-Kemp A."/>
            <person name="Ding M."/>
            <person name="Ye W."/>
            <person name="Kirkbride R."/>
            <person name="Jenkins J."/>
            <person name="Plott C."/>
            <person name="Lovell J."/>
            <person name="Lin Y.-M."/>
            <person name="Vaughn R."/>
            <person name="Liu B."/>
            <person name="Li W."/>
            <person name="Simpson S."/>
            <person name="Scheffler B."/>
            <person name="Saski C."/>
            <person name="Grover C."/>
            <person name="Hu G."/>
            <person name="Conover J."/>
            <person name="Carlson J."/>
            <person name="Shu S."/>
            <person name="Boston L."/>
            <person name="Williams M."/>
            <person name="Peterson D."/>
            <person name="Mcgee K."/>
            <person name="Jones D."/>
            <person name="Wendel J."/>
            <person name="Stelly D."/>
            <person name="Grimwood J."/>
            <person name="Schmutz J."/>
        </authorList>
    </citation>
    <scope>NUCLEOTIDE SEQUENCE [LARGE SCALE GENOMIC DNA]</scope>
    <source>
        <strain evidence="2">7179.01</strain>
    </source>
</reference>
<feature type="chain" id="PRO_5022944118" evidence="1">
    <location>
        <begin position="23"/>
        <end position="109"/>
    </location>
</feature>
<name>A0A5D2NZB3_GOSTO</name>
<keyword evidence="3" id="KW-1185">Reference proteome</keyword>
<protein>
    <submittedName>
        <fullName evidence="2">Uncharacterized protein</fullName>
    </submittedName>
</protein>
<dbReference type="AlphaFoldDB" id="A0A5D2NZB3"/>
<sequence length="109" mass="12438">MLFHLALLSTLSIHLGYKLKQALDTNQQYSIFSAIVCIEYIPASEFSLLQGLDLLIGGDHQVVIHTQTCIHLLKKMMGVSTTFQVRLLMYKQFCYLSPFNALVWIFGVR</sequence>
<dbReference type="EMBL" id="CM017618">
    <property type="protein sequence ID" value="TYI09407.1"/>
    <property type="molecule type" value="Genomic_DNA"/>
</dbReference>
<feature type="signal peptide" evidence="1">
    <location>
        <begin position="1"/>
        <end position="22"/>
    </location>
</feature>
<evidence type="ECO:0000313" key="2">
    <source>
        <dbReference type="EMBL" id="TYI09407.1"/>
    </source>
</evidence>
<organism evidence="2 3">
    <name type="scientific">Gossypium tomentosum</name>
    <name type="common">Hawaiian cotton</name>
    <name type="synonym">Gossypium sandvicense</name>
    <dbReference type="NCBI Taxonomy" id="34277"/>
    <lineage>
        <taxon>Eukaryota</taxon>
        <taxon>Viridiplantae</taxon>
        <taxon>Streptophyta</taxon>
        <taxon>Embryophyta</taxon>
        <taxon>Tracheophyta</taxon>
        <taxon>Spermatophyta</taxon>
        <taxon>Magnoliopsida</taxon>
        <taxon>eudicotyledons</taxon>
        <taxon>Gunneridae</taxon>
        <taxon>Pentapetalae</taxon>
        <taxon>rosids</taxon>
        <taxon>malvids</taxon>
        <taxon>Malvales</taxon>
        <taxon>Malvaceae</taxon>
        <taxon>Malvoideae</taxon>
        <taxon>Gossypium</taxon>
    </lineage>
</organism>
<accession>A0A5D2NZB3</accession>